<organism evidence="1">
    <name type="scientific">marine sediment metagenome</name>
    <dbReference type="NCBI Taxonomy" id="412755"/>
    <lineage>
        <taxon>unclassified sequences</taxon>
        <taxon>metagenomes</taxon>
        <taxon>ecological metagenomes</taxon>
    </lineage>
</organism>
<name>X0ZVA7_9ZZZZ</name>
<sequence length="66" mass="7276">QRKKASTMTATEQVLKTIGRSKKGVDVPKLKAKTGFDDKKVRNIVFRASKEGKIKKVGRGIYVGAK</sequence>
<proteinExistence type="predicted"/>
<feature type="non-terminal residue" evidence="1">
    <location>
        <position position="1"/>
    </location>
</feature>
<dbReference type="AlphaFoldDB" id="X0ZVA7"/>
<dbReference type="EMBL" id="BART01006346">
    <property type="protein sequence ID" value="GAG61877.1"/>
    <property type="molecule type" value="Genomic_DNA"/>
</dbReference>
<accession>X0ZVA7</accession>
<evidence type="ECO:0000313" key="1">
    <source>
        <dbReference type="EMBL" id="GAG61877.1"/>
    </source>
</evidence>
<evidence type="ECO:0008006" key="2">
    <source>
        <dbReference type="Google" id="ProtNLM"/>
    </source>
</evidence>
<reference evidence="1" key="1">
    <citation type="journal article" date="2014" name="Front. Microbiol.">
        <title>High frequency of phylogenetically diverse reductive dehalogenase-homologous genes in deep subseafloor sedimentary metagenomes.</title>
        <authorList>
            <person name="Kawai M."/>
            <person name="Futagami T."/>
            <person name="Toyoda A."/>
            <person name="Takaki Y."/>
            <person name="Nishi S."/>
            <person name="Hori S."/>
            <person name="Arai W."/>
            <person name="Tsubouchi T."/>
            <person name="Morono Y."/>
            <person name="Uchiyama I."/>
            <person name="Ito T."/>
            <person name="Fujiyama A."/>
            <person name="Inagaki F."/>
            <person name="Takami H."/>
        </authorList>
    </citation>
    <scope>NUCLEOTIDE SEQUENCE</scope>
    <source>
        <strain evidence="1">Expedition CK06-06</strain>
    </source>
</reference>
<gene>
    <name evidence="1" type="ORF">S01H4_14469</name>
</gene>
<comment type="caution">
    <text evidence="1">The sequence shown here is derived from an EMBL/GenBank/DDBJ whole genome shotgun (WGS) entry which is preliminary data.</text>
</comment>
<protein>
    <recommendedName>
        <fullName evidence="2">Replication protein A C-terminal domain-containing protein</fullName>
    </recommendedName>
</protein>